<evidence type="ECO:0000313" key="2">
    <source>
        <dbReference type="EMBL" id="KAJ8874179.1"/>
    </source>
</evidence>
<feature type="region of interest" description="Disordered" evidence="1">
    <location>
        <begin position="103"/>
        <end position="195"/>
    </location>
</feature>
<keyword evidence="3" id="KW-1185">Reference proteome</keyword>
<organism evidence="2 3">
    <name type="scientific">Dryococelus australis</name>
    <dbReference type="NCBI Taxonomy" id="614101"/>
    <lineage>
        <taxon>Eukaryota</taxon>
        <taxon>Metazoa</taxon>
        <taxon>Ecdysozoa</taxon>
        <taxon>Arthropoda</taxon>
        <taxon>Hexapoda</taxon>
        <taxon>Insecta</taxon>
        <taxon>Pterygota</taxon>
        <taxon>Neoptera</taxon>
        <taxon>Polyneoptera</taxon>
        <taxon>Phasmatodea</taxon>
        <taxon>Verophasmatodea</taxon>
        <taxon>Anareolatae</taxon>
        <taxon>Phasmatidae</taxon>
        <taxon>Eurycanthinae</taxon>
        <taxon>Dryococelus</taxon>
    </lineage>
</organism>
<feature type="compositionally biased region" description="Low complexity" evidence="1">
    <location>
        <begin position="103"/>
        <end position="117"/>
    </location>
</feature>
<name>A0ABQ9GQ92_9NEOP</name>
<feature type="compositionally biased region" description="Basic and acidic residues" evidence="1">
    <location>
        <begin position="180"/>
        <end position="195"/>
    </location>
</feature>
<feature type="compositionally biased region" description="Basic and acidic residues" evidence="1">
    <location>
        <begin position="292"/>
        <end position="318"/>
    </location>
</feature>
<comment type="caution">
    <text evidence="2">The sequence shown here is derived from an EMBL/GenBank/DDBJ whole genome shotgun (WGS) entry which is preliminary data.</text>
</comment>
<sequence>MQNCNAGNWPNYTSLNPYRHLTLHIPNFPPHPSTPLGFKIHVCQLLFTRLQGHSSVVVRLLTSHRIQFPAMSLPDFLIWESYRTMLLVGGFSLGSQVSPSLRYSAAPYSPQSPSLPLKTSHTGMQGQSKQEIPEKTHQPVALFCTIPTRENPEVSQPGTEPSYLGDSSNDVDRQRKKRWRGSDRAMEGSDREMDREGVTERWIERKTHQWHNGHADLGTDLAPPTLVREVERLVKHQLHPTEVTGSGTDRSGVATCRSKATKSFLSSPKVEWYRRGSSSHPADHSTPSDTPHVTHREGRRVSGERHRAGNGSERREAESIGTVRVPSPKQELYLITPFAQPLEEWWTERQVVLKPLNRNIQLIPAAFQPHKALVTGFPGGGIPSGIGSTEIYQTADLEWPLNCLDVSPASLQRAELSKKTKVFDSNEIGATVAERLACSPPTKAIRVQSPAESLQIFACENCAGQCHWSANFLGDL</sequence>
<feature type="region of interest" description="Disordered" evidence="1">
    <location>
        <begin position="271"/>
        <end position="320"/>
    </location>
</feature>
<evidence type="ECO:0000256" key="1">
    <source>
        <dbReference type="SAM" id="MobiDB-lite"/>
    </source>
</evidence>
<accession>A0ABQ9GQ92</accession>
<feature type="compositionally biased region" description="Polar residues" evidence="1">
    <location>
        <begin position="119"/>
        <end position="130"/>
    </location>
</feature>
<reference evidence="2 3" key="1">
    <citation type="submission" date="2023-02" db="EMBL/GenBank/DDBJ databases">
        <title>LHISI_Scaffold_Assembly.</title>
        <authorList>
            <person name="Stuart O.P."/>
            <person name="Cleave R."/>
            <person name="Magrath M.J.L."/>
            <person name="Mikheyev A.S."/>
        </authorList>
    </citation>
    <scope>NUCLEOTIDE SEQUENCE [LARGE SCALE GENOMIC DNA]</scope>
    <source>
        <strain evidence="2">Daus_M_001</strain>
        <tissue evidence="2">Leg muscle</tissue>
    </source>
</reference>
<feature type="compositionally biased region" description="Polar residues" evidence="1">
    <location>
        <begin position="276"/>
        <end position="291"/>
    </location>
</feature>
<proteinExistence type="predicted"/>
<dbReference type="Proteomes" id="UP001159363">
    <property type="component" value="Chromosome 9"/>
</dbReference>
<gene>
    <name evidence="2" type="ORF">PR048_025021</name>
</gene>
<evidence type="ECO:0000313" key="3">
    <source>
        <dbReference type="Proteomes" id="UP001159363"/>
    </source>
</evidence>
<protein>
    <submittedName>
        <fullName evidence="2">Uncharacterized protein</fullName>
    </submittedName>
</protein>
<dbReference type="EMBL" id="JARBHB010000010">
    <property type="protein sequence ID" value="KAJ8874179.1"/>
    <property type="molecule type" value="Genomic_DNA"/>
</dbReference>